<keyword evidence="1" id="KW-1133">Transmembrane helix</keyword>
<evidence type="ECO:0000256" key="1">
    <source>
        <dbReference type="SAM" id="Phobius"/>
    </source>
</evidence>
<dbReference type="Proteomes" id="UP000634011">
    <property type="component" value="Unassembled WGS sequence"/>
</dbReference>
<name>A0A923HCZ1_9BURK</name>
<keyword evidence="1" id="KW-0472">Membrane</keyword>
<feature type="transmembrane region" description="Helical" evidence="1">
    <location>
        <begin position="34"/>
        <end position="64"/>
    </location>
</feature>
<dbReference type="EMBL" id="JACOFV010000001">
    <property type="protein sequence ID" value="MBC3860755.1"/>
    <property type="molecule type" value="Genomic_DNA"/>
</dbReference>
<proteinExistence type="predicted"/>
<reference evidence="2" key="1">
    <citation type="submission" date="2020-08" db="EMBL/GenBank/DDBJ databases">
        <title>Novel species isolated from subtropical streams in China.</title>
        <authorList>
            <person name="Lu H."/>
        </authorList>
    </citation>
    <scope>NUCLEOTIDE SEQUENCE</scope>
    <source>
        <strain evidence="2">KACC 12607</strain>
    </source>
</reference>
<evidence type="ECO:0000313" key="3">
    <source>
        <dbReference type="Proteomes" id="UP000634011"/>
    </source>
</evidence>
<gene>
    <name evidence="2" type="ORF">H8K32_01485</name>
</gene>
<comment type="caution">
    <text evidence="2">The sequence shown here is derived from an EMBL/GenBank/DDBJ whole genome shotgun (WGS) entry which is preliminary data.</text>
</comment>
<protein>
    <submittedName>
        <fullName evidence="2">NfeD family protein</fullName>
    </submittedName>
</protein>
<keyword evidence="1" id="KW-0812">Transmembrane</keyword>
<keyword evidence="3" id="KW-1185">Reference proteome</keyword>
<organism evidence="2 3">
    <name type="scientific">Undibacterium jejuense</name>
    <dbReference type="NCBI Taxonomy" id="1344949"/>
    <lineage>
        <taxon>Bacteria</taxon>
        <taxon>Pseudomonadati</taxon>
        <taxon>Pseudomonadota</taxon>
        <taxon>Betaproteobacteria</taxon>
        <taxon>Burkholderiales</taxon>
        <taxon>Oxalobacteraceae</taxon>
        <taxon>Undibacterium</taxon>
    </lineage>
</organism>
<evidence type="ECO:0000313" key="2">
    <source>
        <dbReference type="EMBL" id="MBC3860755.1"/>
    </source>
</evidence>
<sequence length="146" mass="15642">MSAWMTWAVLAGVVVILELFSGTFYLLMISLGMIAGALSALIGFGTSVQLIVAGIVGSVATIALHSSKYGWKGNVDAARDPNVNMDIGQIIEVPQWNEQGNGNFTARASYRGAMWDVEMHHGSGEPGQYVIQEVQGSKLIVKLSTR</sequence>
<dbReference type="AlphaFoldDB" id="A0A923HCZ1"/>
<accession>A0A923HCZ1</accession>
<dbReference type="RefSeq" id="WP_186910682.1">
    <property type="nucleotide sequence ID" value="NZ_JACOFV010000001.1"/>
</dbReference>
<feature type="transmembrane region" description="Helical" evidence="1">
    <location>
        <begin position="7"/>
        <end position="28"/>
    </location>
</feature>